<dbReference type="PANTHER" id="PTHR42852:SF17">
    <property type="entry name" value="THIOREDOXIN-LIKE PROTEIN HI_1115"/>
    <property type="match status" value="1"/>
</dbReference>
<dbReference type="PANTHER" id="PTHR42852">
    <property type="entry name" value="THIOL:DISULFIDE INTERCHANGE PROTEIN DSBE"/>
    <property type="match status" value="1"/>
</dbReference>
<sequence>MKNILLALALIVFIGCKDKKKEDLILDMNKSQKEMSKKEEAVLTQNIDAPFSLNFTDGSVLSMKKKENGFNIDNGNLPTMFVFFTTWCPPCLAQIPLINIIDEKYKGYLQVITIIADENKEKEMVNNFVKNNNIKNKVVSDESSEIFMKSLGGINGVPYILLYDATGKKTKEYSGLIPGEMLDIDIQKVIKR</sequence>
<dbReference type="InterPro" id="IPR050553">
    <property type="entry name" value="Thioredoxin_ResA/DsbE_sf"/>
</dbReference>
<dbReference type="GO" id="GO:0016491">
    <property type="term" value="F:oxidoreductase activity"/>
    <property type="evidence" value="ECO:0007669"/>
    <property type="project" value="InterPro"/>
</dbReference>
<protein>
    <recommendedName>
        <fullName evidence="1">Thioredoxin domain-containing protein</fullName>
    </recommendedName>
</protein>
<dbReference type="Pfam" id="PF08534">
    <property type="entry name" value="Redoxin"/>
    <property type="match status" value="1"/>
</dbReference>
<evidence type="ECO:0000259" key="1">
    <source>
        <dbReference type="PROSITE" id="PS51352"/>
    </source>
</evidence>
<dbReference type="PROSITE" id="PS51352">
    <property type="entry name" value="THIOREDOXIN_2"/>
    <property type="match status" value="1"/>
</dbReference>
<reference evidence="3" key="1">
    <citation type="submission" date="2017-10" db="EMBL/GenBank/DDBJ databases">
        <title>Campylobacter species from seals.</title>
        <authorList>
            <person name="Gilbert M.J."/>
            <person name="Zomer A.L."/>
            <person name="Timmerman A.J."/>
            <person name="Duim B."/>
            <person name="Wagenaar J.A."/>
        </authorList>
    </citation>
    <scope>NUCLEOTIDE SEQUENCE [LARGE SCALE GENOMIC DNA]</scope>
    <source>
        <strain evidence="3">17S00004-5</strain>
    </source>
</reference>
<dbReference type="AlphaFoldDB" id="A0A2P8QZ39"/>
<accession>A0A2P8QZ39</accession>
<evidence type="ECO:0000313" key="3">
    <source>
        <dbReference type="Proteomes" id="UP000240535"/>
    </source>
</evidence>
<dbReference type="CDD" id="cd02966">
    <property type="entry name" value="TlpA_like_family"/>
    <property type="match status" value="1"/>
</dbReference>
<dbReference type="PROSITE" id="PS51257">
    <property type="entry name" value="PROKAR_LIPOPROTEIN"/>
    <property type="match status" value="1"/>
</dbReference>
<comment type="caution">
    <text evidence="2">The sequence shown here is derived from an EMBL/GenBank/DDBJ whole genome shotgun (WGS) entry which is preliminary data.</text>
</comment>
<dbReference type="SUPFAM" id="SSF52833">
    <property type="entry name" value="Thioredoxin-like"/>
    <property type="match status" value="1"/>
</dbReference>
<dbReference type="EMBL" id="PDHH01000007">
    <property type="protein sequence ID" value="PSM51513.1"/>
    <property type="molecule type" value="Genomic_DNA"/>
</dbReference>
<name>A0A2P8QZ39_9BACT</name>
<gene>
    <name evidence="2" type="ORF">CQ405_08085</name>
</gene>
<dbReference type="RefSeq" id="WP_106872503.1">
    <property type="nucleotide sequence ID" value="NZ_CP053841.1"/>
</dbReference>
<organism evidence="2 3">
    <name type="scientific">Campylobacter blaseri</name>
    <dbReference type="NCBI Taxonomy" id="2042961"/>
    <lineage>
        <taxon>Bacteria</taxon>
        <taxon>Pseudomonadati</taxon>
        <taxon>Campylobacterota</taxon>
        <taxon>Epsilonproteobacteria</taxon>
        <taxon>Campylobacterales</taxon>
        <taxon>Campylobacteraceae</taxon>
        <taxon>Campylobacter</taxon>
    </lineage>
</organism>
<proteinExistence type="predicted"/>
<dbReference type="Proteomes" id="UP000240535">
    <property type="component" value="Unassembled WGS sequence"/>
</dbReference>
<evidence type="ECO:0000313" key="2">
    <source>
        <dbReference type="EMBL" id="PSM51513.1"/>
    </source>
</evidence>
<dbReference type="OrthoDB" id="9813820at2"/>
<dbReference type="InterPro" id="IPR013766">
    <property type="entry name" value="Thioredoxin_domain"/>
</dbReference>
<dbReference type="InterPro" id="IPR036249">
    <property type="entry name" value="Thioredoxin-like_sf"/>
</dbReference>
<dbReference type="Gene3D" id="3.40.30.10">
    <property type="entry name" value="Glutaredoxin"/>
    <property type="match status" value="1"/>
</dbReference>
<dbReference type="InterPro" id="IPR013740">
    <property type="entry name" value="Redoxin"/>
</dbReference>
<feature type="domain" description="Thioredoxin" evidence="1">
    <location>
        <begin position="42"/>
        <end position="192"/>
    </location>
</feature>
<keyword evidence="3" id="KW-1185">Reference proteome</keyword>